<reference evidence="1" key="2">
    <citation type="submission" date="2020-09" db="EMBL/GenBank/DDBJ databases">
        <authorList>
            <person name="Sun Q."/>
            <person name="Sedlacek I."/>
        </authorList>
    </citation>
    <scope>NUCLEOTIDE SEQUENCE</scope>
    <source>
        <strain evidence="1">CCM 7217</strain>
    </source>
</reference>
<comment type="caution">
    <text evidence="1">The sequence shown here is derived from an EMBL/GenBank/DDBJ whole genome shotgun (WGS) entry which is preliminary data.</text>
</comment>
<accession>A0A830DQ48</accession>
<evidence type="ECO:0000313" key="2">
    <source>
        <dbReference type="Proteomes" id="UP000646833"/>
    </source>
</evidence>
<reference evidence="1" key="1">
    <citation type="journal article" date="2014" name="Int. J. Syst. Evol. Microbiol.">
        <title>Complete genome sequence of Corynebacterium casei LMG S-19264T (=DSM 44701T), isolated from a smear-ripened cheese.</title>
        <authorList>
            <consortium name="US DOE Joint Genome Institute (JGI-PGF)"/>
            <person name="Walter F."/>
            <person name="Albersmeier A."/>
            <person name="Kalinowski J."/>
            <person name="Ruckert C."/>
        </authorList>
    </citation>
    <scope>NUCLEOTIDE SEQUENCE</scope>
    <source>
        <strain evidence="1">CCM 7217</strain>
    </source>
</reference>
<name>A0A830DQ48_9EURY</name>
<proteinExistence type="predicted"/>
<dbReference type="RefSeq" id="WP_188423317.1">
    <property type="nucleotide sequence ID" value="NZ_BMCI01000002.1"/>
</dbReference>
<organism evidence="1 2">
    <name type="scientific">Haloferax sulfurifontis</name>
    <dbReference type="NCBI Taxonomy" id="255616"/>
    <lineage>
        <taxon>Archaea</taxon>
        <taxon>Methanobacteriati</taxon>
        <taxon>Methanobacteriota</taxon>
        <taxon>Stenosarchaea group</taxon>
        <taxon>Halobacteria</taxon>
        <taxon>Halobacteriales</taxon>
        <taxon>Haloferacaceae</taxon>
        <taxon>Haloferax</taxon>
    </lineage>
</organism>
<dbReference type="AlphaFoldDB" id="A0A830DQ48"/>
<dbReference type="EMBL" id="BMCI01000002">
    <property type="protein sequence ID" value="GGC49855.1"/>
    <property type="molecule type" value="Genomic_DNA"/>
</dbReference>
<evidence type="ECO:0000313" key="1">
    <source>
        <dbReference type="EMBL" id="GGC49855.1"/>
    </source>
</evidence>
<protein>
    <submittedName>
        <fullName evidence="1">Uncharacterized protein</fullName>
    </submittedName>
</protein>
<gene>
    <name evidence="1" type="ORF">GCM10007209_09410</name>
</gene>
<sequence length="112" mass="12518">MDSQDEKRLEQVRELEEAVLRVNPGWVPNEDPLVEVVEDPDYEGRVVAACHAYRMVGTGENRDDALVELHKKLGQLQVVAGGFPCPEPLNSAIVATNRLVCDDNLDSVDYER</sequence>
<dbReference type="Proteomes" id="UP000646833">
    <property type="component" value="Unassembled WGS sequence"/>
</dbReference>